<dbReference type="Proteomes" id="UP000663852">
    <property type="component" value="Unassembled WGS sequence"/>
</dbReference>
<comment type="caution">
    <text evidence="1">The sequence shown here is derived from an EMBL/GenBank/DDBJ whole genome shotgun (WGS) entry which is preliminary data.</text>
</comment>
<evidence type="ECO:0000313" key="3">
    <source>
        <dbReference type="Proteomes" id="UP000663828"/>
    </source>
</evidence>
<dbReference type="OrthoDB" id="10053590at2759"/>
<gene>
    <name evidence="1" type="ORF">EDS130_LOCUS332</name>
    <name evidence="2" type="ORF">XAT740_LOCUS54960</name>
</gene>
<organism evidence="1 4">
    <name type="scientific">Adineta ricciae</name>
    <name type="common">Rotifer</name>
    <dbReference type="NCBI Taxonomy" id="249248"/>
    <lineage>
        <taxon>Eukaryota</taxon>
        <taxon>Metazoa</taxon>
        <taxon>Spiralia</taxon>
        <taxon>Gnathifera</taxon>
        <taxon>Rotifera</taxon>
        <taxon>Eurotatoria</taxon>
        <taxon>Bdelloidea</taxon>
        <taxon>Adinetida</taxon>
        <taxon>Adinetidae</taxon>
        <taxon>Adineta</taxon>
    </lineage>
</organism>
<name>A0A813MK02_ADIRI</name>
<reference evidence="1" key="1">
    <citation type="submission" date="2021-02" db="EMBL/GenBank/DDBJ databases">
        <authorList>
            <person name="Nowell W R."/>
        </authorList>
    </citation>
    <scope>NUCLEOTIDE SEQUENCE</scope>
</reference>
<protein>
    <submittedName>
        <fullName evidence="1">Uncharacterized protein</fullName>
    </submittedName>
</protein>
<dbReference type="EMBL" id="CAJNOR010010081">
    <property type="protein sequence ID" value="CAF1650950.1"/>
    <property type="molecule type" value="Genomic_DNA"/>
</dbReference>
<dbReference type="Proteomes" id="UP000663828">
    <property type="component" value="Unassembled WGS sequence"/>
</dbReference>
<evidence type="ECO:0000313" key="1">
    <source>
        <dbReference type="EMBL" id="CAF0721897.1"/>
    </source>
</evidence>
<evidence type="ECO:0000313" key="4">
    <source>
        <dbReference type="Proteomes" id="UP000663852"/>
    </source>
</evidence>
<accession>A0A813MK02</accession>
<keyword evidence="3" id="KW-1185">Reference proteome</keyword>
<evidence type="ECO:0000313" key="2">
    <source>
        <dbReference type="EMBL" id="CAF1650950.1"/>
    </source>
</evidence>
<dbReference type="AlphaFoldDB" id="A0A813MK02"/>
<dbReference type="EMBL" id="CAJNOJ010000001">
    <property type="protein sequence ID" value="CAF0721897.1"/>
    <property type="molecule type" value="Genomic_DNA"/>
</dbReference>
<sequence length="368" mass="40951">MNETNHFRIQTSSENGETNQIELNFRNIPEADAVQLLHGPIWDAIKGTMYAHKINQVQVYRKACTAEIEEVLRNIGFSKTQSQKWISENLPKVLKFQNNGVPEAVRTGQKILEINLDKSGYTNFRNESVIPQFESKGSGKSVYNFEGIPDGACQSQAASVPSIVDRNIGINKAHIDQFNENITSINVLDPEDPLVKNRYLRYLSENKVKLGMLALSVIVEAKDLILTLMDKSGQALEKLTLQITKITIDNVGSYIGTAIGSLMPGIGNFVVGFISGLVFGYIGRKLGEIIITLFPRVARGEGEPILQCFSFNYGCNKYFGEPISQYNFVKILAIPQICDSEAIQRAAHQQPTAKDEWGYIQAAFGRPK</sequence>
<proteinExistence type="predicted"/>